<feature type="domain" description="ABC transporter" evidence="5">
    <location>
        <begin position="5"/>
        <end position="235"/>
    </location>
</feature>
<keyword evidence="3 6" id="KW-0067">ATP-binding</keyword>
<feature type="compositionally biased region" description="Polar residues" evidence="4">
    <location>
        <begin position="251"/>
        <end position="262"/>
    </location>
</feature>
<dbReference type="InterPro" id="IPR003439">
    <property type="entry name" value="ABC_transporter-like_ATP-bd"/>
</dbReference>
<dbReference type="Pfam" id="PF00005">
    <property type="entry name" value="ABC_tran"/>
    <property type="match status" value="2"/>
</dbReference>
<proteinExistence type="predicted"/>
<dbReference type="InterPro" id="IPR027417">
    <property type="entry name" value="P-loop_NTPase"/>
</dbReference>
<dbReference type="Proteomes" id="UP001055658">
    <property type="component" value="Chromosome"/>
</dbReference>
<keyword evidence="1" id="KW-0677">Repeat</keyword>
<dbReference type="RefSeq" id="WP_252082165.1">
    <property type="nucleotide sequence ID" value="NZ_CP092418.1"/>
</dbReference>
<evidence type="ECO:0000256" key="2">
    <source>
        <dbReference type="ARBA" id="ARBA00022741"/>
    </source>
</evidence>
<dbReference type="InterPro" id="IPR003593">
    <property type="entry name" value="AAA+_ATPase"/>
</dbReference>
<feature type="region of interest" description="Disordered" evidence="4">
    <location>
        <begin position="251"/>
        <end position="290"/>
    </location>
</feature>
<evidence type="ECO:0000259" key="5">
    <source>
        <dbReference type="PROSITE" id="PS50893"/>
    </source>
</evidence>
<dbReference type="EMBL" id="CP092418">
    <property type="protein sequence ID" value="USD20078.1"/>
    <property type="molecule type" value="Genomic_DNA"/>
</dbReference>
<sequence>MTAICTLENISLIFGDTPIFHKVSLELPIGITGLVAPNGSGKSTLLSVLHGQASVTGGKVSWRRRHHLVKQLNPRLDLRIVDCLADGHLYEVFLRVEQGHASEDDLISVADYWHLPLTWQRQLEEAKINAPLDTPIERLSGGQRAKLSLAYAFSLSSDYLLLDEPSNHLDQSGREWLQEKILNHAGGALVASHDVELLENVRQIIEIYQRGLKTYGGAYSAYMQQKESEQAALLQRAEDNRKEFNQLNNVRQKSLHNFATRQRQGKGKRNSQSKSLMDSQKDRAGKGLGKLKRKLEQRQLQLEKKREEISKITVIESQRLRPQKLSLTKCDSRKSIQLHLENLQLPYGSHDKPISLTVRKGERWRIAGGNGSGKSTLLKVIAGQLKALSGVCQTRGSLCYLDQGFSFLNKELSALENLFYLHPGRKESEWRTMLGSLRLRGDTPLLPLRLLSGGEQLKVALLAVTRGTIATDLILLDEPDNHLDLDSRQLLVNAIMDFSGAVLLVSHDLSFINAIGVDSQLNLD</sequence>
<protein>
    <submittedName>
        <fullName evidence="6">ATP-binding cassette domain-containing protein</fullName>
    </submittedName>
</protein>
<reference evidence="6" key="1">
    <citation type="submission" date="2022-02" db="EMBL/GenBank/DDBJ databases">
        <title>Coral-associated bacteria.</title>
        <authorList>
            <person name="Tang K."/>
            <person name="Wang X."/>
        </authorList>
    </citation>
    <scope>NUCLEOTIDE SEQUENCE</scope>
    <source>
        <strain evidence="6">SCSIO 43006</strain>
    </source>
</reference>
<name>A0ABY4VA65_9GAMM</name>
<dbReference type="GO" id="GO:0005524">
    <property type="term" value="F:ATP binding"/>
    <property type="evidence" value="ECO:0007669"/>
    <property type="project" value="UniProtKB-KW"/>
</dbReference>
<dbReference type="PROSITE" id="PS50893">
    <property type="entry name" value="ABC_TRANSPORTER_2"/>
    <property type="match status" value="1"/>
</dbReference>
<evidence type="ECO:0000256" key="3">
    <source>
        <dbReference type="ARBA" id="ARBA00022840"/>
    </source>
</evidence>
<dbReference type="InterPro" id="IPR050611">
    <property type="entry name" value="ABCF"/>
</dbReference>
<dbReference type="SMART" id="SM00382">
    <property type="entry name" value="AAA"/>
    <property type="match status" value="2"/>
</dbReference>
<accession>A0ABY4VA65</accession>
<dbReference type="PANTHER" id="PTHR19211">
    <property type="entry name" value="ATP-BINDING TRANSPORT PROTEIN-RELATED"/>
    <property type="match status" value="1"/>
</dbReference>
<dbReference type="Gene3D" id="3.40.50.300">
    <property type="entry name" value="P-loop containing nucleotide triphosphate hydrolases"/>
    <property type="match status" value="2"/>
</dbReference>
<evidence type="ECO:0000256" key="4">
    <source>
        <dbReference type="SAM" id="MobiDB-lite"/>
    </source>
</evidence>
<evidence type="ECO:0000313" key="6">
    <source>
        <dbReference type="EMBL" id="USD20078.1"/>
    </source>
</evidence>
<keyword evidence="2" id="KW-0547">Nucleotide-binding</keyword>
<gene>
    <name evidence="6" type="ORF">MJO52_13425</name>
</gene>
<evidence type="ECO:0000313" key="7">
    <source>
        <dbReference type="Proteomes" id="UP001055658"/>
    </source>
</evidence>
<keyword evidence="7" id="KW-1185">Reference proteome</keyword>
<dbReference type="PANTHER" id="PTHR19211:SF6">
    <property type="entry name" value="BLL7188 PROTEIN"/>
    <property type="match status" value="1"/>
</dbReference>
<evidence type="ECO:0000256" key="1">
    <source>
        <dbReference type="ARBA" id="ARBA00022737"/>
    </source>
</evidence>
<dbReference type="SUPFAM" id="SSF52540">
    <property type="entry name" value="P-loop containing nucleoside triphosphate hydrolases"/>
    <property type="match status" value="2"/>
</dbReference>
<organism evidence="6 7">
    <name type="scientific">Microbulbifer variabilis</name>
    <dbReference type="NCBI Taxonomy" id="266805"/>
    <lineage>
        <taxon>Bacteria</taxon>
        <taxon>Pseudomonadati</taxon>
        <taxon>Pseudomonadota</taxon>
        <taxon>Gammaproteobacteria</taxon>
        <taxon>Cellvibrionales</taxon>
        <taxon>Microbulbiferaceae</taxon>
        <taxon>Microbulbifer</taxon>
    </lineage>
</organism>